<dbReference type="PANTHER" id="PTHR42800">
    <property type="entry name" value="EXOINULINASE INUD (AFU_ORTHOLOGUE AFUA_5G00480)"/>
    <property type="match status" value="1"/>
</dbReference>
<evidence type="ECO:0000313" key="7">
    <source>
        <dbReference type="EMBL" id="MBB6055951.1"/>
    </source>
</evidence>
<accession>A0A841GLC0</accession>
<evidence type="ECO:0000256" key="1">
    <source>
        <dbReference type="ARBA" id="ARBA00009902"/>
    </source>
</evidence>
<evidence type="ECO:0000313" key="8">
    <source>
        <dbReference type="Proteomes" id="UP000585721"/>
    </source>
</evidence>
<dbReference type="PANTHER" id="PTHR42800:SF1">
    <property type="entry name" value="EXOINULINASE INUD (AFU_ORTHOLOGUE AFUA_5G00480)"/>
    <property type="match status" value="1"/>
</dbReference>
<keyword evidence="3 4" id="KW-0326">Glycosidase</keyword>
<comment type="similarity">
    <text evidence="1 4">Belongs to the glycosyl hydrolase 32 family.</text>
</comment>
<dbReference type="SUPFAM" id="SSF75005">
    <property type="entry name" value="Arabinanase/levansucrase/invertase"/>
    <property type="match status" value="1"/>
</dbReference>
<dbReference type="PROSITE" id="PS00609">
    <property type="entry name" value="GLYCOSYL_HYDROL_F32"/>
    <property type="match status" value="1"/>
</dbReference>
<feature type="domain" description="Glycosyl hydrolase family 32 N-terminal" evidence="5">
    <location>
        <begin position="12"/>
        <end position="318"/>
    </location>
</feature>
<evidence type="ECO:0000256" key="2">
    <source>
        <dbReference type="ARBA" id="ARBA00022801"/>
    </source>
</evidence>
<protein>
    <submittedName>
        <fullName evidence="7">Fructan beta-fructosidase</fullName>
        <ecNumber evidence="7">3.2.1.80</ecNumber>
    </submittedName>
</protein>
<dbReference type="Gene3D" id="2.115.10.20">
    <property type="entry name" value="Glycosyl hydrolase domain, family 43"/>
    <property type="match status" value="1"/>
</dbReference>
<evidence type="ECO:0000259" key="5">
    <source>
        <dbReference type="Pfam" id="PF00251"/>
    </source>
</evidence>
<dbReference type="SMART" id="SM00640">
    <property type="entry name" value="Glyco_32"/>
    <property type="match status" value="1"/>
</dbReference>
<dbReference type="InterPro" id="IPR013320">
    <property type="entry name" value="ConA-like_dom_sf"/>
</dbReference>
<dbReference type="Pfam" id="PF00251">
    <property type="entry name" value="Glyco_hydro_32N"/>
    <property type="match status" value="1"/>
</dbReference>
<dbReference type="Proteomes" id="UP000585721">
    <property type="component" value="Unassembled WGS sequence"/>
</dbReference>
<dbReference type="EMBL" id="JACHGR010000006">
    <property type="protein sequence ID" value="MBB6055951.1"/>
    <property type="molecule type" value="Genomic_DNA"/>
</dbReference>
<dbReference type="GO" id="GO:0051669">
    <property type="term" value="F:fructan beta-fructosidase activity"/>
    <property type="evidence" value="ECO:0007669"/>
    <property type="project" value="UniProtKB-EC"/>
</dbReference>
<dbReference type="GO" id="GO:0004575">
    <property type="term" value="F:sucrose alpha-glucosidase activity"/>
    <property type="evidence" value="ECO:0007669"/>
    <property type="project" value="TreeGrafter"/>
</dbReference>
<evidence type="ECO:0000256" key="3">
    <source>
        <dbReference type="ARBA" id="ARBA00023295"/>
    </source>
</evidence>
<comment type="caution">
    <text evidence="7">The sequence shown here is derived from an EMBL/GenBank/DDBJ whole genome shotgun (WGS) entry which is preliminary data.</text>
</comment>
<gene>
    <name evidence="7" type="ORF">HNR75_001881</name>
</gene>
<dbReference type="RefSeq" id="WP_188026698.1">
    <property type="nucleotide sequence ID" value="NZ_JACHGR010000006.1"/>
</dbReference>
<dbReference type="InterPro" id="IPR001362">
    <property type="entry name" value="Glyco_hydro_32"/>
</dbReference>
<dbReference type="AlphaFoldDB" id="A0A841GLC0"/>
<dbReference type="SUPFAM" id="SSF49899">
    <property type="entry name" value="Concanavalin A-like lectins/glucanases"/>
    <property type="match status" value="1"/>
</dbReference>
<dbReference type="GO" id="GO:0005737">
    <property type="term" value="C:cytoplasm"/>
    <property type="evidence" value="ECO:0007669"/>
    <property type="project" value="TreeGrafter"/>
</dbReference>
<evidence type="ECO:0000259" key="6">
    <source>
        <dbReference type="Pfam" id="PF08244"/>
    </source>
</evidence>
<proteinExistence type="inferred from homology"/>
<name>A0A841GLC0_9GAMM</name>
<sequence length="493" mass="55595">MLAEKHYRPLLHFTPAFGWLNDPNGLVYKDGEYHLFYQYYPGDSVWGPMHWGHAVSHDLLSWTHLPIALAPDELGMCFSGTATVDTGDKSGLFGGNDGLLAYYTIAAEKLPEDVDFPQSQGLAYSSDNGRHWTKYSGNPVIPNPGLQDFRDPKVFWYEPGQHWVMVVTLGQQIGIYYSDDAKNWVFSSVFGEGHGAHDERAWECPDLFEINVEGSTDSRWILIVGVQREAYAGGSGTQYFVGRFDGKRFVNDNPPETVLWLDHGRDFYATQTWADIPQSDGRRIALGWMSCWPYANHLPTHSWRSAMSMPHELTLKHTVDGLRLHHAFIRELQTAYADSHQLAGMTLSAPATLFEAEWRSALRLTMTITLAENSSLLLTPLQGTQLMLTVQNNQLVLRCLRQGAWGNEAYDQHFPHDYSLELGMNRTLTLDLLLDRCSAELLLDDGRYAVTNLAFPEEGPQQTLRAELTAGTAQIDAEWHVLTQPCLLSEKTE</sequence>
<dbReference type="InterPro" id="IPR013148">
    <property type="entry name" value="Glyco_hydro_32_N"/>
</dbReference>
<dbReference type="Pfam" id="PF08244">
    <property type="entry name" value="Glyco_hydro_32C"/>
    <property type="match status" value="1"/>
</dbReference>
<dbReference type="GO" id="GO:0005987">
    <property type="term" value="P:sucrose catabolic process"/>
    <property type="evidence" value="ECO:0007669"/>
    <property type="project" value="TreeGrafter"/>
</dbReference>
<dbReference type="CDD" id="cd18622">
    <property type="entry name" value="GH32_Inu-like"/>
    <property type="match status" value="1"/>
</dbReference>
<dbReference type="InterPro" id="IPR018053">
    <property type="entry name" value="Glyco_hydro_32_AS"/>
</dbReference>
<keyword evidence="2 4" id="KW-0378">Hydrolase</keyword>
<dbReference type="EC" id="3.2.1.80" evidence="7"/>
<dbReference type="InterPro" id="IPR013189">
    <property type="entry name" value="Glyco_hydro_32_C"/>
</dbReference>
<feature type="domain" description="Glycosyl hydrolase family 32 C-terminal" evidence="6">
    <location>
        <begin position="412"/>
        <end position="466"/>
    </location>
</feature>
<evidence type="ECO:0000256" key="4">
    <source>
        <dbReference type="RuleBase" id="RU362110"/>
    </source>
</evidence>
<reference evidence="7 8" key="1">
    <citation type="submission" date="2020-08" db="EMBL/GenBank/DDBJ databases">
        <title>Genomic Encyclopedia of Type Strains, Phase IV (KMG-IV): sequencing the most valuable type-strain genomes for metagenomic binning, comparative biology and taxonomic classification.</title>
        <authorList>
            <person name="Goeker M."/>
        </authorList>
    </citation>
    <scope>NUCLEOTIDE SEQUENCE [LARGE SCALE GENOMIC DNA]</scope>
    <source>
        <strain evidence="7 8">DSM 22975</strain>
    </source>
</reference>
<keyword evidence="8" id="KW-1185">Reference proteome</keyword>
<dbReference type="Gene3D" id="2.60.120.560">
    <property type="entry name" value="Exo-inulinase, domain 1"/>
    <property type="match status" value="1"/>
</dbReference>
<organism evidence="7 8">
    <name type="scientific">Tolumonas osonensis</name>
    <dbReference type="NCBI Taxonomy" id="675874"/>
    <lineage>
        <taxon>Bacteria</taxon>
        <taxon>Pseudomonadati</taxon>
        <taxon>Pseudomonadota</taxon>
        <taxon>Gammaproteobacteria</taxon>
        <taxon>Aeromonadales</taxon>
        <taxon>Aeromonadaceae</taxon>
        <taxon>Tolumonas</taxon>
    </lineage>
</organism>
<dbReference type="InterPro" id="IPR023296">
    <property type="entry name" value="Glyco_hydro_beta-prop_sf"/>
</dbReference>